<dbReference type="EMBL" id="QKMR01000022">
    <property type="protein sequence ID" value="PYG85797.1"/>
    <property type="molecule type" value="Genomic_DNA"/>
</dbReference>
<dbReference type="OrthoDB" id="9769198at2"/>
<evidence type="ECO:0000256" key="4">
    <source>
        <dbReference type="ARBA" id="ARBA00022833"/>
    </source>
</evidence>
<evidence type="ECO:0000256" key="3">
    <source>
        <dbReference type="ARBA" id="ARBA00022723"/>
    </source>
</evidence>
<evidence type="ECO:0000313" key="7">
    <source>
        <dbReference type="EMBL" id="PYG85797.1"/>
    </source>
</evidence>
<keyword evidence="5" id="KW-0560">Oxidoreductase</keyword>
<reference evidence="7 8" key="1">
    <citation type="submission" date="2018-06" db="EMBL/GenBank/DDBJ databases">
        <title>Genomic Encyclopedia of Type Strains, Phase I: the one thousand microbial genomes (KMG-I) project.</title>
        <authorList>
            <person name="Kyrpides N."/>
        </authorList>
    </citation>
    <scope>NUCLEOTIDE SEQUENCE [LARGE SCALE GENOMIC DNA]</scope>
    <source>
        <strain evidence="7 8">DSM 19573</strain>
    </source>
</reference>
<sequence>MKIMVYSGPRQLTVQSAPELEMKENEVRIKTICSGLSHGTEMSVYRGLAPFFRRKYDPDTRLFEDADNTEIWQYPIRSCDPGVWYMGYANVGEVIEVGSGVKNVKAGDIVCSSAPHQSEVVKAETDVIVLPAGVKPEYGVFFTNLVTTFNGILDSHIKLGDTVVVMGLGVLGQLVAQMAKMSGAFKVYGIDMFETRLNAALENCCDKVFNPKEHSDIAKEIRKLTSNKGADVVIEVTGNSAALNEAVRIAAPETSVVALSWYQGMIKGLDLSEEFHHNRIGIKQSQTNNIDPAIKNLWDDKRRTESCLKILESLKLDNLITHKIPYDEVASAYEIVDKHPEKAIQVLITY</sequence>
<feature type="domain" description="Alcohol dehydrogenase-like C-terminal" evidence="6">
    <location>
        <begin position="171"/>
        <end position="288"/>
    </location>
</feature>
<dbReference type="PANTHER" id="PTHR43350:SF19">
    <property type="entry name" value="D-GULOSIDE 3-DEHYDROGENASE"/>
    <property type="match status" value="1"/>
</dbReference>
<dbReference type="SUPFAM" id="SSF51735">
    <property type="entry name" value="NAD(P)-binding Rossmann-fold domains"/>
    <property type="match status" value="1"/>
</dbReference>
<organism evidence="7 8">
    <name type="scientific">Ruminiclostridium sufflavum DSM 19573</name>
    <dbReference type="NCBI Taxonomy" id="1121337"/>
    <lineage>
        <taxon>Bacteria</taxon>
        <taxon>Bacillati</taxon>
        <taxon>Bacillota</taxon>
        <taxon>Clostridia</taxon>
        <taxon>Eubacteriales</taxon>
        <taxon>Oscillospiraceae</taxon>
        <taxon>Ruminiclostridium</taxon>
    </lineage>
</organism>
<dbReference type="Proteomes" id="UP000248132">
    <property type="component" value="Unassembled WGS sequence"/>
</dbReference>
<evidence type="ECO:0000256" key="5">
    <source>
        <dbReference type="ARBA" id="ARBA00023002"/>
    </source>
</evidence>
<dbReference type="SUPFAM" id="SSF50129">
    <property type="entry name" value="GroES-like"/>
    <property type="match status" value="1"/>
</dbReference>
<comment type="caution">
    <text evidence="7">The sequence shown here is derived from an EMBL/GenBank/DDBJ whole genome shotgun (WGS) entry which is preliminary data.</text>
</comment>
<evidence type="ECO:0000313" key="8">
    <source>
        <dbReference type="Proteomes" id="UP000248132"/>
    </source>
</evidence>
<comment type="similarity">
    <text evidence="2">Belongs to the zinc-containing alcohol dehydrogenase family.</text>
</comment>
<dbReference type="Gene3D" id="3.40.50.720">
    <property type="entry name" value="NAD(P)-binding Rossmann-like Domain"/>
    <property type="match status" value="1"/>
</dbReference>
<gene>
    <name evidence="7" type="ORF">LY28_03093</name>
</gene>
<dbReference type="AlphaFoldDB" id="A0A318XK49"/>
<evidence type="ECO:0000259" key="6">
    <source>
        <dbReference type="Pfam" id="PF00107"/>
    </source>
</evidence>
<dbReference type="InterPro" id="IPR011032">
    <property type="entry name" value="GroES-like_sf"/>
</dbReference>
<dbReference type="InterPro" id="IPR036291">
    <property type="entry name" value="NAD(P)-bd_dom_sf"/>
</dbReference>
<dbReference type="GO" id="GO:0046872">
    <property type="term" value="F:metal ion binding"/>
    <property type="evidence" value="ECO:0007669"/>
    <property type="project" value="UniProtKB-KW"/>
</dbReference>
<dbReference type="RefSeq" id="WP_110463067.1">
    <property type="nucleotide sequence ID" value="NZ_QKMR01000022.1"/>
</dbReference>
<keyword evidence="3" id="KW-0479">Metal-binding</keyword>
<evidence type="ECO:0000256" key="2">
    <source>
        <dbReference type="ARBA" id="ARBA00008072"/>
    </source>
</evidence>
<name>A0A318XK49_9FIRM</name>
<dbReference type="GO" id="GO:0016491">
    <property type="term" value="F:oxidoreductase activity"/>
    <property type="evidence" value="ECO:0007669"/>
    <property type="project" value="UniProtKB-KW"/>
</dbReference>
<proteinExistence type="inferred from homology"/>
<protein>
    <submittedName>
        <fullName evidence="7">Threonine dehydrogenase-like Zn-dependent dehydrogenase</fullName>
    </submittedName>
</protein>
<dbReference type="Pfam" id="PF00107">
    <property type="entry name" value="ADH_zinc_N"/>
    <property type="match status" value="1"/>
</dbReference>
<dbReference type="PANTHER" id="PTHR43350">
    <property type="entry name" value="NAD-DEPENDENT ALCOHOL DEHYDROGENASE"/>
    <property type="match status" value="1"/>
</dbReference>
<comment type="cofactor">
    <cofactor evidence="1">
        <name>Zn(2+)</name>
        <dbReference type="ChEBI" id="CHEBI:29105"/>
    </cofactor>
</comment>
<dbReference type="CDD" id="cd08255">
    <property type="entry name" value="2-desacetyl-2-hydroxyethyl_bacteriochlorophyllide_like"/>
    <property type="match status" value="1"/>
</dbReference>
<dbReference type="Gene3D" id="3.90.180.10">
    <property type="entry name" value="Medium-chain alcohol dehydrogenases, catalytic domain"/>
    <property type="match status" value="2"/>
</dbReference>
<keyword evidence="4" id="KW-0862">Zinc</keyword>
<keyword evidence="8" id="KW-1185">Reference proteome</keyword>
<dbReference type="InterPro" id="IPR013149">
    <property type="entry name" value="ADH-like_C"/>
</dbReference>
<evidence type="ECO:0000256" key="1">
    <source>
        <dbReference type="ARBA" id="ARBA00001947"/>
    </source>
</evidence>
<accession>A0A318XK49</accession>